<dbReference type="CDD" id="cd00303">
    <property type="entry name" value="retropepsin_like"/>
    <property type="match status" value="1"/>
</dbReference>
<evidence type="ECO:0000256" key="1">
    <source>
        <dbReference type="SAM" id="MobiDB-lite"/>
    </source>
</evidence>
<dbReference type="InterPro" id="IPR032567">
    <property type="entry name" value="RTL1-rel"/>
</dbReference>
<dbReference type="Proteomes" id="UP000187406">
    <property type="component" value="Unassembled WGS sequence"/>
</dbReference>
<evidence type="ECO:0000313" key="2">
    <source>
        <dbReference type="EMBL" id="GAV69021.1"/>
    </source>
</evidence>
<accession>A0A1Q3BLX2</accession>
<sequence>MSLAAKIPSSFNNDTSKNPNTSTQHSFAASSLPVRRMSPAELRIRREKWLCYNCEEKFHPGHKCKPQFSLLIGEDEMENSLVYDQQDIPELSDTQEYPDTTEPEINMNALSGQLSANSLRLTGKHHNHSVHVLVDTGSTHNFIRPDTTTSLKLPISPCSPFKVKIGNGESLWGNSKCIGVQLQIQGHPFIIDLFILDIYGAEIVLGTQWLPLLGPIVSDYKQMTMSFNWKDKPILLIGESPFNTNPLSFKHLHKLTSNDAIASLYQLTVVEISTSPTSLNEPVPTESQLF</sequence>
<dbReference type="InterPro" id="IPR001969">
    <property type="entry name" value="Aspartic_peptidase_AS"/>
</dbReference>
<dbReference type="InterPro" id="IPR021109">
    <property type="entry name" value="Peptidase_aspartic_dom_sf"/>
</dbReference>
<dbReference type="Gene3D" id="2.40.70.10">
    <property type="entry name" value="Acid Proteases"/>
    <property type="match status" value="1"/>
</dbReference>
<feature type="compositionally biased region" description="Polar residues" evidence="1">
    <location>
        <begin position="9"/>
        <end position="29"/>
    </location>
</feature>
<evidence type="ECO:0000313" key="3">
    <source>
        <dbReference type="Proteomes" id="UP000187406"/>
    </source>
</evidence>
<dbReference type="GO" id="GO:0004190">
    <property type="term" value="F:aspartic-type endopeptidase activity"/>
    <property type="evidence" value="ECO:0007669"/>
    <property type="project" value="InterPro"/>
</dbReference>
<keyword evidence="3" id="KW-1185">Reference proteome</keyword>
<dbReference type="PROSITE" id="PS00141">
    <property type="entry name" value="ASP_PROTEASE"/>
    <property type="match status" value="1"/>
</dbReference>
<dbReference type="PANTHER" id="PTHR15503">
    <property type="entry name" value="LDOC1 RELATED"/>
    <property type="match status" value="1"/>
</dbReference>
<comment type="caution">
    <text evidence="2">The sequence shown here is derived from an EMBL/GenBank/DDBJ whole genome shotgun (WGS) entry which is preliminary data.</text>
</comment>
<name>A0A1Q3BLX2_CEPFO</name>
<dbReference type="EMBL" id="BDDD01000681">
    <property type="protein sequence ID" value="GAV69021.1"/>
    <property type="molecule type" value="Genomic_DNA"/>
</dbReference>
<dbReference type="Pfam" id="PF08284">
    <property type="entry name" value="RVP_2"/>
    <property type="match status" value="1"/>
</dbReference>
<reference evidence="3" key="1">
    <citation type="submission" date="2016-04" db="EMBL/GenBank/DDBJ databases">
        <title>Cephalotus genome sequencing.</title>
        <authorList>
            <person name="Fukushima K."/>
            <person name="Hasebe M."/>
            <person name="Fang X."/>
        </authorList>
    </citation>
    <scope>NUCLEOTIDE SEQUENCE [LARGE SCALE GENOMIC DNA]</scope>
    <source>
        <strain evidence="3">cv. St1</strain>
    </source>
</reference>
<dbReference type="AlphaFoldDB" id="A0A1Q3BLX2"/>
<dbReference type="InParanoid" id="A0A1Q3BLX2"/>
<feature type="region of interest" description="Disordered" evidence="1">
    <location>
        <begin position="1"/>
        <end position="32"/>
    </location>
</feature>
<dbReference type="OrthoDB" id="1746660at2759"/>
<gene>
    <name evidence="2" type="ORF">CFOL_v3_12522</name>
</gene>
<dbReference type="PANTHER" id="PTHR15503:SF22">
    <property type="entry name" value="TRANSPOSON TY3-I GAG POLYPROTEIN"/>
    <property type="match status" value="1"/>
</dbReference>
<proteinExistence type="predicted"/>
<dbReference type="GO" id="GO:0006508">
    <property type="term" value="P:proteolysis"/>
    <property type="evidence" value="ECO:0007669"/>
    <property type="project" value="InterPro"/>
</dbReference>
<protein>
    <submittedName>
        <fullName evidence="2">RVP_2 domain-containing protein</fullName>
    </submittedName>
</protein>
<dbReference type="SUPFAM" id="SSF50630">
    <property type="entry name" value="Acid proteases"/>
    <property type="match status" value="1"/>
</dbReference>
<organism evidence="2 3">
    <name type="scientific">Cephalotus follicularis</name>
    <name type="common">Albany pitcher plant</name>
    <dbReference type="NCBI Taxonomy" id="3775"/>
    <lineage>
        <taxon>Eukaryota</taxon>
        <taxon>Viridiplantae</taxon>
        <taxon>Streptophyta</taxon>
        <taxon>Embryophyta</taxon>
        <taxon>Tracheophyta</taxon>
        <taxon>Spermatophyta</taxon>
        <taxon>Magnoliopsida</taxon>
        <taxon>eudicotyledons</taxon>
        <taxon>Gunneridae</taxon>
        <taxon>Pentapetalae</taxon>
        <taxon>rosids</taxon>
        <taxon>fabids</taxon>
        <taxon>Oxalidales</taxon>
        <taxon>Cephalotaceae</taxon>
        <taxon>Cephalotus</taxon>
    </lineage>
</organism>